<accession>A0A6A1UWK2</accession>
<dbReference type="PROSITE" id="PS50011">
    <property type="entry name" value="PROTEIN_KINASE_DOM"/>
    <property type="match status" value="1"/>
</dbReference>
<protein>
    <recommendedName>
        <fullName evidence="6">Protein kinase domain-containing protein</fullName>
    </recommendedName>
</protein>
<dbReference type="GO" id="GO:0005524">
    <property type="term" value="F:ATP binding"/>
    <property type="evidence" value="ECO:0007669"/>
    <property type="project" value="UniProtKB-UniRule"/>
</dbReference>
<proteinExistence type="predicted"/>
<dbReference type="PANTHER" id="PTHR47989">
    <property type="entry name" value="OS01G0750732 PROTEIN"/>
    <property type="match status" value="1"/>
</dbReference>
<dbReference type="SUPFAM" id="SSF56112">
    <property type="entry name" value="Protein kinase-like (PK-like)"/>
    <property type="match status" value="1"/>
</dbReference>
<evidence type="ECO:0000256" key="5">
    <source>
        <dbReference type="SAM" id="SignalP"/>
    </source>
</evidence>
<keyword evidence="1" id="KW-0808">Transferase</keyword>
<keyword evidence="8" id="KW-1185">Reference proteome</keyword>
<dbReference type="PROSITE" id="PS00107">
    <property type="entry name" value="PROTEIN_KINASE_ATP"/>
    <property type="match status" value="1"/>
</dbReference>
<evidence type="ECO:0000313" key="7">
    <source>
        <dbReference type="EMBL" id="KAB1204671.1"/>
    </source>
</evidence>
<dbReference type="InterPro" id="IPR000719">
    <property type="entry name" value="Prot_kinase_dom"/>
</dbReference>
<feature type="binding site" evidence="4">
    <location>
        <position position="126"/>
    </location>
    <ligand>
        <name>ATP</name>
        <dbReference type="ChEBI" id="CHEBI:30616"/>
    </ligand>
</feature>
<sequence length="389" mass="42520">MKLLLVFALLFLFLRQSIWAGATSDTLVPPVSASVLSPGDSPTSPISTSMAAFSPDAEKGLALSSFLTKFNSVKMVGKKGSLPVIEYKQLEKGTDNFRASNILGEGGFGCVYKAQLDDNLFVAAKKLNCESQDAEREFENEVGLLSKIQHPNIISLLGCSIHGETSFIIYELMQNGSLETQLHGPSHGSALTWHMRMKIALDAASSLSLSHSHILWNQLSDFGLAVTNGAQNKNNIKLSGTLGYLAPEYLLDEYNDGVEVDMHSKSSRPLIKLSQAHAHVVPLFRLRISKLTDKSDVYAFGVVLLELLLGRRPVEKLTPAQCQSIVTWAMPQLTDRSKLPTIVDPVIKDTMDLKHLYQVAAVAVLCVQPEPSYRPLIRCLALSHSSCSV</sequence>
<reference evidence="7 8" key="1">
    <citation type="journal article" date="2019" name="Plant Biotechnol. J.">
        <title>The red bayberry genome and genetic basis of sex determination.</title>
        <authorList>
            <person name="Jia H.M."/>
            <person name="Jia H.J."/>
            <person name="Cai Q.L."/>
            <person name="Wang Y."/>
            <person name="Zhao H.B."/>
            <person name="Yang W.F."/>
            <person name="Wang G.Y."/>
            <person name="Li Y.H."/>
            <person name="Zhan D.L."/>
            <person name="Shen Y.T."/>
            <person name="Niu Q.F."/>
            <person name="Chang L."/>
            <person name="Qiu J."/>
            <person name="Zhao L."/>
            <person name="Xie H.B."/>
            <person name="Fu W.Y."/>
            <person name="Jin J."/>
            <person name="Li X.W."/>
            <person name="Jiao Y."/>
            <person name="Zhou C.C."/>
            <person name="Tu T."/>
            <person name="Chai C.Y."/>
            <person name="Gao J.L."/>
            <person name="Fan L.J."/>
            <person name="van de Weg E."/>
            <person name="Wang J.Y."/>
            <person name="Gao Z.S."/>
        </authorList>
    </citation>
    <scope>NUCLEOTIDE SEQUENCE [LARGE SCALE GENOMIC DNA]</scope>
    <source>
        <tissue evidence="7">Leaves</tissue>
    </source>
</reference>
<dbReference type="PANTHER" id="PTHR47989:SF27">
    <property type="entry name" value="PROTEIN KINASE DOMAIN-CONTAINING PROTEIN"/>
    <property type="match status" value="1"/>
</dbReference>
<evidence type="ECO:0000256" key="1">
    <source>
        <dbReference type="ARBA" id="ARBA00022527"/>
    </source>
</evidence>
<keyword evidence="1" id="KW-0723">Serine/threonine-protein kinase</keyword>
<keyword evidence="5" id="KW-0732">Signal</keyword>
<feature type="chain" id="PRO_5025512417" description="Protein kinase domain-containing protein" evidence="5">
    <location>
        <begin position="21"/>
        <end position="389"/>
    </location>
</feature>
<dbReference type="GO" id="GO:0004674">
    <property type="term" value="F:protein serine/threonine kinase activity"/>
    <property type="evidence" value="ECO:0007669"/>
    <property type="project" value="UniProtKB-KW"/>
</dbReference>
<keyword evidence="2 4" id="KW-0547">Nucleotide-binding</keyword>
<feature type="domain" description="Protein kinase" evidence="6">
    <location>
        <begin position="97"/>
        <end position="387"/>
    </location>
</feature>
<dbReference type="FunFam" id="3.30.200.20:FF:000342">
    <property type="entry name" value="Protein kinase superfamily protein"/>
    <property type="match status" value="1"/>
</dbReference>
<feature type="signal peptide" evidence="5">
    <location>
        <begin position="1"/>
        <end position="20"/>
    </location>
</feature>
<comment type="caution">
    <text evidence="7">The sequence shown here is derived from an EMBL/GenBank/DDBJ whole genome shotgun (WGS) entry which is preliminary data.</text>
</comment>
<evidence type="ECO:0000313" key="8">
    <source>
        <dbReference type="Proteomes" id="UP000516437"/>
    </source>
</evidence>
<dbReference type="AlphaFoldDB" id="A0A6A1UWK2"/>
<keyword evidence="3 4" id="KW-0067">ATP-binding</keyword>
<name>A0A6A1UWK2_9ROSI</name>
<keyword evidence="1" id="KW-0418">Kinase</keyword>
<dbReference type="Gene3D" id="3.30.200.20">
    <property type="entry name" value="Phosphorylase Kinase, domain 1"/>
    <property type="match status" value="1"/>
</dbReference>
<evidence type="ECO:0000259" key="6">
    <source>
        <dbReference type="PROSITE" id="PS50011"/>
    </source>
</evidence>
<organism evidence="7 8">
    <name type="scientific">Morella rubra</name>
    <name type="common">Chinese bayberry</name>
    <dbReference type="NCBI Taxonomy" id="262757"/>
    <lineage>
        <taxon>Eukaryota</taxon>
        <taxon>Viridiplantae</taxon>
        <taxon>Streptophyta</taxon>
        <taxon>Embryophyta</taxon>
        <taxon>Tracheophyta</taxon>
        <taxon>Spermatophyta</taxon>
        <taxon>Magnoliopsida</taxon>
        <taxon>eudicotyledons</taxon>
        <taxon>Gunneridae</taxon>
        <taxon>Pentapetalae</taxon>
        <taxon>rosids</taxon>
        <taxon>fabids</taxon>
        <taxon>Fagales</taxon>
        <taxon>Myricaceae</taxon>
        <taxon>Morella</taxon>
    </lineage>
</organism>
<dbReference type="Gene3D" id="1.10.510.10">
    <property type="entry name" value="Transferase(Phosphotransferase) domain 1"/>
    <property type="match status" value="1"/>
</dbReference>
<dbReference type="InterPro" id="IPR011009">
    <property type="entry name" value="Kinase-like_dom_sf"/>
</dbReference>
<gene>
    <name evidence="7" type="ORF">CJ030_MR8G012743</name>
</gene>
<evidence type="ECO:0000256" key="4">
    <source>
        <dbReference type="PROSITE-ProRule" id="PRU10141"/>
    </source>
</evidence>
<dbReference type="Pfam" id="PF00069">
    <property type="entry name" value="Pkinase"/>
    <property type="match status" value="1"/>
</dbReference>
<dbReference type="InterPro" id="IPR017441">
    <property type="entry name" value="Protein_kinase_ATP_BS"/>
</dbReference>
<dbReference type="OrthoDB" id="4062651at2759"/>
<dbReference type="Proteomes" id="UP000516437">
    <property type="component" value="Chromosome 8"/>
</dbReference>
<dbReference type="EMBL" id="RXIC02000026">
    <property type="protein sequence ID" value="KAB1204671.1"/>
    <property type="molecule type" value="Genomic_DNA"/>
</dbReference>
<evidence type="ECO:0000256" key="2">
    <source>
        <dbReference type="ARBA" id="ARBA00022741"/>
    </source>
</evidence>
<evidence type="ECO:0000256" key="3">
    <source>
        <dbReference type="ARBA" id="ARBA00022840"/>
    </source>
</evidence>